<dbReference type="PANTHER" id="PTHR12629">
    <property type="entry name" value="DIPHOSPHOINOSITOL POLYPHOSPHATE PHOSPHOHYDROLASE"/>
    <property type="match status" value="1"/>
</dbReference>
<dbReference type="GO" id="GO:0046872">
    <property type="term" value="F:metal ion binding"/>
    <property type="evidence" value="ECO:0007669"/>
    <property type="project" value="UniProtKB-KW"/>
</dbReference>
<comment type="cofactor">
    <cofactor evidence="1">
        <name>Mg(2+)</name>
        <dbReference type="ChEBI" id="CHEBI:18420"/>
    </cofactor>
</comment>
<feature type="domain" description="Nudix hydrolase" evidence="5">
    <location>
        <begin position="20"/>
        <end position="153"/>
    </location>
</feature>
<dbReference type="STRING" id="218672.SAMN04489759_107148"/>
<dbReference type="GO" id="GO:0034431">
    <property type="term" value="F:bis(5'-adenosyl)-hexaphosphatase activity"/>
    <property type="evidence" value="ECO:0007669"/>
    <property type="project" value="TreeGrafter"/>
</dbReference>
<evidence type="ECO:0000256" key="3">
    <source>
        <dbReference type="ARBA" id="ARBA00022801"/>
    </source>
</evidence>
<dbReference type="GO" id="GO:0005737">
    <property type="term" value="C:cytoplasm"/>
    <property type="evidence" value="ECO:0007669"/>
    <property type="project" value="TreeGrafter"/>
</dbReference>
<dbReference type="RefSeq" id="WP_093743052.1">
    <property type="nucleotide sequence ID" value="NZ_FNBP01000007.1"/>
</dbReference>
<accession>A0A1G7U4Y1</accession>
<dbReference type="InterPro" id="IPR000086">
    <property type="entry name" value="NUDIX_hydrolase_dom"/>
</dbReference>
<keyword evidence="3" id="KW-0378">Hydrolase</keyword>
<dbReference type="PANTHER" id="PTHR12629:SF0">
    <property type="entry name" value="DIPHOSPHOINOSITOL-POLYPHOSPHATE DIPHOSPHATASE"/>
    <property type="match status" value="1"/>
</dbReference>
<evidence type="ECO:0000313" key="6">
    <source>
        <dbReference type="EMBL" id="SDG42109.1"/>
    </source>
</evidence>
<dbReference type="GO" id="GO:0000298">
    <property type="term" value="F:endopolyphosphatase activity"/>
    <property type="evidence" value="ECO:0007669"/>
    <property type="project" value="TreeGrafter"/>
</dbReference>
<dbReference type="SUPFAM" id="SSF55811">
    <property type="entry name" value="Nudix"/>
    <property type="match status" value="1"/>
</dbReference>
<dbReference type="OrthoDB" id="7066910at2"/>
<evidence type="ECO:0000256" key="2">
    <source>
        <dbReference type="ARBA" id="ARBA00022723"/>
    </source>
</evidence>
<keyword evidence="4" id="KW-0460">Magnesium</keyword>
<evidence type="ECO:0000256" key="4">
    <source>
        <dbReference type="ARBA" id="ARBA00022842"/>
    </source>
</evidence>
<proteinExistence type="predicted"/>
<dbReference type="Gene3D" id="3.90.79.10">
    <property type="entry name" value="Nucleoside Triphosphate Pyrophosphohydrolase"/>
    <property type="match status" value="1"/>
</dbReference>
<dbReference type="EMBL" id="FNBP01000007">
    <property type="protein sequence ID" value="SDG42109.1"/>
    <property type="molecule type" value="Genomic_DNA"/>
</dbReference>
<reference evidence="7" key="1">
    <citation type="submission" date="2016-10" db="EMBL/GenBank/DDBJ databases">
        <authorList>
            <person name="Varghese N."/>
            <person name="Submissions S."/>
        </authorList>
    </citation>
    <scope>NUCLEOTIDE SEQUENCE [LARGE SCALE GENOMIC DNA]</scope>
    <source>
        <strain evidence="7">DSM 16477</strain>
    </source>
</reference>
<dbReference type="GO" id="GO:0034432">
    <property type="term" value="F:bis(5'-adenosyl)-pentaphosphatase activity"/>
    <property type="evidence" value="ECO:0007669"/>
    <property type="project" value="TreeGrafter"/>
</dbReference>
<dbReference type="AlphaFoldDB" id="A0A1G7U4Y1"/>
<dbReference type="CDD" id="cd04666">
    <property type="entry name" value="NUDIX_DIPP2_like_Nudt4"/>
    <property type="match status" value="1"/>
</dbReference>
<dbReference type="GO" id="GO:1901907">
    <property type="term" value="P:diadenosine pentaphosphate catabolic process"/>
    <property type="evidence" value="ECO:0007669"/>
    <property type="project" value="TreeGrafter"/>
</dbReference>
<keyword evidence="2" id="KW-0479">Metal-binding</keyword>
<dbReference type="GO" id="GO:1901911">
    <property type="term" value="P:adenosine 5'-(hexahydrogen pentaphosphate) catabolic process"/>
    <property type="evidence" value="ECO:0007669"/>
    <property type="project" value="TreeGrafter"/>
</dbReference>
<organism evidence="6 7">
    <name type="scientific">Sulfitobacter delicatus</name>
    <dbReference type="NCBI Taxonomy" id="218672"/>
    <lineage>
        <taxon>Bacteria</taxon>
        <taxon>Pseudomonadati</taxon>
        <taxon>Pseudomonadota</taxon>
        <taxon>Alphaproteobacteria</taxon>
        <taxon>Rhodobacterales</taxon>
        <taxon>Roseobacteraceae</taxon>
        <taxon>Sulfitobacter</taxon>
    </lineage>
</organism>
<gene>
    <name evidence="6" type="ORF">SAMN04489759_107148</name>
</gene>
<dbReference type="Proteomes" id="UP000199399">
    <property type="component" value="Unassembled WGS sequence"/>
</dbReference>
<sequence length="153" mass="17186">MNHVFKRAWQDMVLPIFKRPKRVQVAALCYRDTDEGKKVLLITSRDTGRWIMPKGWPIDGLDGAGAALQEAWEEAGVTKADIETEPMGIFEYDKGLGEGLTVPVTTQVYLTRVRDLSEEYPDAGMRKRAWFSPKEAADLVDEPDLKAILTAFG</sequence>
<dbReference type="GO" id="GO:0071543">
    <property type="term" value="P:diphosphoinositol polyphosphate metabolic process"/>
    <property type="evidence" value="ECO:0007669"/>
    <property type="project" value="TreeGrafter"/>
</dbReference>
<dbReference type="PROSITE" id="PS51462">
    <property type="entry name" value="NUDIX"/>
    <property type="match status" value="1"/>
</dbReference>
<dbReference type="InterPro" id="IPR015797">
    <property type="entry name" value="NUDIX_hydrolase-like_dom_sf"/>
</dbReference>
<evidence type="ECO:0000313" key="7">
    <source>
        <dbReference type="Proteomes" id="UP000199399"/>
    </source>
</evidence>
<dbReference type="GO" id="GO:1901909">
    <property type="term" value="P:diadenosine hexaphosphate catabolic process"/>
    <property type="evidence" value="ECO:0007669"/>
    <property type="project" value="TreeGrafter"/>
</dbReference>
<evidence type="ECO:0000259" key="5">
    <source>
        <dbReference type="PROSITE" id="PS51462"/>
    </source>
</evidence>
<keyword evidence="7" id="KW-1185">Reference proteome</keyword>
<dbReference type="InterPro" id="IPR047198">
    <property type="entry name" value="DDP-like_NUDIX"/>
</dbReference>
<dbReference type="GO" id="GO:0008486">
    <property type="term" value="F:diphosphoinositol-polyphosphate diphosphatase activity"/>
    <property type="evidence" value="ECO:0007669"/>
    <property type="project" value="TreeGrafter"/>
</dbReference>
<dbReference type="Pfam" id="PF00293">
    <property type="entry name" value="NUDIX"/>
    <property type="match status" value="1"/>
</dbReference>
<evidence type="ECO:0000256" key="1">
    <source>
        <dbReference type="ARBA" id="ARBA00001946"/>
    </source>
</evidence>
<name>A0A1G7U4Y1_9RHOB</name>
<protein>
    <submittedName>
        <fullName evidence="6">8-oxo-dGTP pyrophosphatase MutT, NUDIX family</fullName>
    </submittedName>
</protein>